<evidence type="ECO:0000313" key="2">
    <source>
        <dbReference type="Proteomes" id="UP000823928"/>
    </source>
</evidence>
<name>A0A9D1JMU0_9BACT</name>
<protein>
    <submittedName>
        <fullName evidence="1">Uncharacterized protein</fullName>
    </submittedName>
</protein>
<organism evidence="1 2">
    <name type="scientific">Candidatus Scatousia excrementigallinarum</name>
    <dbReference type="NCBI Taxonomy" id="2840935"/>
    <lineage>
        <taxon>Bacteria</taxon>
        <taxon>Candidatus Scatousia</taxon>
    </lineage>
</organism>
<accession>A0A9D1JMU0</accession>
<dbReference type="Pfam" id="PF19786">
    <property type="entry name" value="DUF6270"/>
    <property type="match status" value="1"/>
</dbReference>
<gene>
    <name evidence="1" type="ORF">IAC10_02615</name>
</gene>
<proteinExistence type="predicted"/>
<dbReference type="InterPro" id="IPR046237">
    <property type="entry name" value="DUF6270"/>
</dbReference>
<dbReference type="AlphaFoldDB" id="A0A9D1JMU0"/>
<evidence type="ECO:0000313" key="1">
    <source>
        <dbReference type="EMBL" id="HIS35510.1"/>
    </source>
</evidence>
<comment type="caution">
    <text evidence="1">The sequence shown here is derived from an EMBL/GenBank/DDBJ whole genome shotgun (WGS) entry which is preliminary data.</text>
</comment>
<dbReference type="Proteomes" id="UP000823928">
    <property type="component" value="Unassembled WGS sequence"/>
</dbReference>
<reference evidence="1" key="1">
    <citation type="submission" date="2020-10" db="EMBL/GenBank/DDBJ databases">
        <authorList>
            <person name="Gilroy R."/>
        </authorList>
    </citation>
    <scope>NUCLEOTIDE SEQUENCE</scope>
    <source>
        <strain evidence="1">6276</strain>
    </source>
</reference>
<sequence length="277" mass="32367">MVKFNILGSCVCRDIFNHGNSNFQVNKYTNGSSLPSMCADAPKLKLDISDFKFRSNFEKRSALIDFNKSSFEYIASEKSDYLLISLSDNRIDLAEIYDKNGNFINIITFGTTFKENYNEISQLKECKFKIYKPLQLPLSLYFHNIDIFVGKILQMYPRDKIIVIEDLFTDTYYSKKNELANFQNTQYVKDINNFYRLLYSKLYEKLNTNNIIELPNNAIGSEEHKLGLFGLHYVDEVYEYANTVIEEIVGGKFDQKVGRTLKLNIENKITKKYFNKQ</sequence>
<dbReference type="EMBL" id="DVIU01000051">
    <property type="protein sequence ID" value="HIS35510.1"/>
    <property type="molecule type" value="Genomic_DNA"/>
</dbReference>
<reference evidence="1" key="2">
    <citation type="journal article" date="2021" name="PeerJ">
        <title>Extensive microbial diversity within the chicken gut microbiome revealed by metagenomics and culture.</title>
        <authorList>
            <person name="Gilroy R."/>
            <person name="Ravi A."/>
            <person name="Getino M."/>
            <person name="Pursley I."/>
            <person name="Horton D.L."/>
            <person name="Alikhan N.F."/>
            <person name="Baker D."/>
            <person name="Gharbi K."/>
            <person name="Hall N."/>
            <person name="Watson M."/>
            <person name="Adriaenssens E.M."/>
            <person name="Foster-Nyarko E."/>
            <person name="Jarju S."/>
            <person name="Secka A."/>
            <person name="Antonio M."/>
            <person name="Oren A."/>
            <person name="Chaudhuri R.R."/>
            <person name="La Ragione R."/>
            <person name="Hildebrand F."/>
            <person name="Pallen M.J."/>
        </authorList>
    </citation>
    <scope>NUCLEOTIDE SEQUENCE</scope>
    <source>
        <strain evidence="1">6276</strain>
    </source>
</reference>